<organism evidence="3 4">
    <name type="scientific">Mollisia scopiformis</name>
    <name type="common">Conifer needle endophyte fungus</name>
    <name type="synonym">Phialocephala scopiformis</name>
    <dbReference type="NCBI Taxonomy" id="149040"/>
    <lineage>
        <taxon>Eukaryota</taxon>
        <taxon>Fungi</taxon>
        <taxon>Dikarya</taxon>
        <taxon>Ascomycota</taxon>
        <taxon>Pezizomycotina</taxon>
        <taxon>Leotiomycetes</taxon>
        <taxon>Helotiales</taxon>
        <taxon>Mollisiaceae</taxon>
        <taxon>Mollisia</taxon>
    </lineage>
</organism>
<dbReference type="Gene3D" id="3.90.180.10">
    <property type="entry name" value="Medium-chain alcohol dehydrogenases, catalytic domain"/>
    <property type="match status" value="1"/>
</dbReference>
<sequence>MANTHKALVLHSTSSPLSLETWPIPAATPGSVIVKVLGTTILPYLKDILNGTLQYTITFPMIPGSNCVARVHSVGADSISLKEGQLVLCDITVRARDDPNKAILMGLHGGAAMKLMEGEWRHGSYAEFAKFPLENVFPLNEEVVCRKLEYTIKDLCSIPGYLVPYGGFSEINLLPGDTVIVAPATGRFGGGAVTMALTMGATVIACGRNESTLSTMSSVFEETGRLKTHILTGDVEKDTANLTKLANNGQGADAYIDFSPASAAKSTHIQSCMAALRPKGKAVFMGGIYGKVEIDYNLVMMKSLRIQGRFMYERDMVVQAIKLIENGNLKLGEKVGSKTLKMFGLEDIEEGLLMAGKEAGWGKQVVLMP</sequence>
<dbReference type="CDD" id="cd05188">
    <property type="entry name" value="MDR"/>
    <property type="match status" value="1"/>
</dbReference>
<dbReference type="GeneID" id="28821835"/>
<feature type="domain" description="Alcohol dehydrogenase-like N-terminal" evidence="2">
    <location>
        <begin position="29"/>
        <end position="140"/>
    </location>
</feature>
<evidence type="ECO:0000313" key="3">
    <source>
        <dbReference type="EMBL" id="KUJ14584.1"/>
    </source>
</evidence>
<reference evidence="3 4" key="1">
    <citation type="submission" date="2015-10" db="EMBL/GenBank/DDBJ databases">
        <title>Full genome of DAOMC 229536 Phialocephala scopiformis, a fungal endophyte of spruce producing the potent anti-insectan compound rugulosin.</title>
        <authorList>
            <consortium name="DOE Joint Genome Institute"/>
            <person name="Walker A.K."/>
            <person name="Frasz S.L."/>
            <person name="Seifert K.A."/>
            <person name="Miller J.D."/>
            <person name="Mondo S.J."/>
            <person name="Labutti K."/>
            <person name="Lipzen A."/>
            <person name="Dockter R."/>
            <person name="Kennedy M."/>
            <person name="Grigoriev I.V."/>
            <person name="Spatafora J.W."/>
        </authorList>
    </citation>
    <scope>NUCLEOTIDE SEQUENCE [LARGE SCALE GENOMIC DNA]</scope>
    <source>
        <strain evidence="3 4">CBS 120377</strain>
    </source>
</reference>
<dbReference type="InterPro" id="IPR036291">
    <property type="entry name" value="NAD(P)-bd_dom_sf"/>
</dbReference>
<dbReference type="Gene3D" id="3.40.50.720">
    <property type="entry name" value="NAD(P)-binding Rossmann-like Domain"/>
    <property type="match status" value="1"/>
</dbReference>
<dbReference type="GO" id="GO:0016491">
    <property type="term" value="F:oxidoreductase activity"/>
    <property type="evidence" value="ECO:0007669"/>
    <property type="project" value="TreeGrafter"/>
</dbReference>
<dbReference type="InParanoid" id="A0A194X3H9"/>
<dbReference type="InterPro" id="IPR013154">
    <property type="entry name" value="ADH-like_N"/>
</dbReference>
<dbReference type="AlphaFoldDB" id="A0A194X3H9"/>
<dbReference type="OrthoDB" id="5407715at2759"/>
<dbReference type="InterPro" id="IPR011032">
    <property type="entry name" value="GroES-like_sf"/>
</dbReference>
<dbReference type="SUPFAM" id="SSF51735">
    <property type="entry name" value="NAD(P)-binding Rossmann-fold domains"/>
    <property type="match status" value="1"/>
</dbReference>
<dbReference type="GO" id="GO:0005739">
    <property type="term" value="C:mitochondrion"/>
    <property type="evidence" value="ECO:0007669"/>
    <property type="project" value="TreeGrafter"/>
</dbReference>
<feature type="domain" description="Alcohol dehydrogenase-like C-terminal" evidence="1">
    <location>
        <begin position="189"/>
        <end position="325"/>
    </location>
</feature>
<evidence type="ECO:0000259" key="1">
    <source>
        <dbReference type="Pfam" id="PF00107"/>
    </source>
</evidence>
<dbReference type="Pfam" id="PF00107">
    <property type="entry name" value="ADH_zinc_N"/>
    <property type="match status" value="1"/>
</dbReference>
<dbReference type="PANTHER" id="PTHR43677">
    <property type="entry name" value="SHORT-CHAIN DEHYDROGENASE/REDUCTASE"/>
    <property type="match status" value="1"/>
</dbReference>
<evidence type="ECO:0000259" key="2">
    <source>
        <dbReference type="Pfam" id="PF08240"/>
    </source>
</evidence>
<dbReference type="SUPFAM" id="SSF50129">
    <property type="entry name" value="GroES-like"/>
    <property type="match status" value="1"/>
</dbReference>
<gene>
    <name evidence="3" type="ORF">LY89DRAFT_650483</name>
</gene>
<dbReference type="Proteomes" id="UP000070700">
    <property type="component" value="Unassembled WGS sequence"/>
</dbReference>
<evidence type="ECO:0000313" key="4">
    <source>
        <dbReference type="Proteomes" id="UP000070700"/>
    </source>
</evidence>
<dbReference type="InterPro" id="IPR051397">
    <property type="entry name" value="Zn-ADH-like_protein"/>
</dbReference>
<proteinExistence type="predicted"/>
<dbReference type="KEGG" id="psco:LY89DRAFT_650483"/>
<protein>
    <submittedName>
        <fullName evidence="3">Isopropanol dehydrogenase</fullName>
    </submittedName>
</protein>
<accession>A0A194X3H9</accession>
<keyword evidence="4" id="KW-1185">Reference proteome</keyword>
<dbReference type="PANTHER" id="PTHR43677:SF4">
    <property type="entry name" value="QUINONE OXIDOREDUCTASE-LIKE PROTEIN 2"/>
    <property type="match status" value="1"/>
</dbReference>
<name>A0A194X3H9_MOLSC</name>
<dbReference type="RefSeq" id="XP_018068939.1">
    <property type="nucleotide sequence ID" value="XM_018212109.1"/>
</dbReference>
<dbReference type="EMBL" id="KQ947420">
    <property type="protein sequence ID" value="KUJ14584.1"/>
    <property type="molecule type" value="Genomic_DNA"/>
</dbReference>
<dbReference type="InterPro" id="IPR013149">
    <property type="entry name" value="ADH-like_C"/>
</dbReference>
<dbReference type="Pfam" id="PF08240">
    <property type="entry name" value="ADH_N"/>
    <property type="match status" value="1"/>
</dbReference>